<feature type="transmembrane region" description="Helical" evidence="1">
    <location>
        <begin position="32"/>
        <end position="54"/>
    </location>
</feature>
<keyword evidence="3" id="KW-1185">Reference proteome</keyword>
<organism evidence="2 3">
    <name type="scientific">Canna indica</name>
    <name type="common">Indian-shot</name>
    <dbReference type="NCBI Taxonomy" id="4628"/>
    <lineage>
        <taxon>Eukaryota</taxon>
        <taxon>Viridiplantae</taxon>
        <taxon>Streptophyta</taxon>
        <taxon>Embryophyta</taxon>
        <taxon>Tracheophyta</taxon>
        <taxon>Spermatophyta</taxon>
        <taxon>Magnoliopsida</taxon>
        <taxon>Liliopsida</taxon>
        <taxon>Zingiberales</taxon>
        <taxon>Cannaceae</taxon>
        <taxon>Canna</taxon>
    </lineage>
</organism>
<proteinExistence type="predicted"/>
<evidence type="ECO:0000256" key="1">
    <source>
        <dbReference type="SAM" id="Phobius"/>
    </source>
</evidence>
<dbReference type="AlphaFoldDB" id="A0AAQ3K853"/>
<reference evidence="2 3" key="1">
    <citation type="submission" date="2023-10" db="EMBL/GenBank/DDBJ databases">
        <title>Chromosome-scale genome assembly provides insights into flower coloration mechanisms of Canna indica.</title>
        <authorList>
            <person name="Li C."/>
        </authorList>
    </citation>
    <scope>NUCLEOTIDE SEQUENCE [LARGE SCALE GENOMIC DNA]</scope>
    <source>
        <tissue evidence="2">Flower</tissue>
    </source>
</reference>
<name>A0AAQ3K853_9LILI</name>
<keyword evidence="1" id="KW-0472">Membrane</keyword>
<gene>
    <name evidence="2" type="ORF">Cni_G12329</name>
</gene>
<evidence type="ECO:0000313" key="3">
    <source>
        <dbReference type="Proteomes" id="UP001327560"/>
    </source>
</evidence>
<protein>
    <submittedName>
        <fullName evidence="2">Uncharacterized protein</fullName>
    </submittedName>
</protein>
<accession>A0AAQ3K853</accession>
<keyword evidence="1" id="KW-0812">Transmembrane</keyword>
<dbReference type="EMBL" id="CP136893">
    <property type="protein sequence ID" value="WOL03609.1"/>
    <property type="molecule type" value="Genomic_DNA"/>
</dbReference>
<sequence length="74" mass="8330">MLKCAGYLAANVPPSSHRSDESLTRSPQPTQISTHLVIPDCYVLLFLVLVIPVLKPRTDLYVVLLTIEFDQTYQ</sequence>
<dbReference type="Proteomes" id="UP001327560">
    <property type="component" value="Chromosome 4"/>
</dbReference>
<evidence type="ECO:0000313" key="2">
    <source>
        <dbReference type="EMBL" id="WOL03609.1"/>
    </source>
</evidence>
<keyword evidence="1" id="KW-1133">Transmembrane helix</keyword>